<feature type="transmembrane region" description="Helical" evidence="1">
    <location>
        <begin position="143"/>
        <end position="164"/>
    </location>
</feature>
<evidence type="ECO:0000313" key="3">
    <source>
        <dbReference type="RefSeq" id="XP_022765007.1"/>
    </source>
</evidence>
<feature type="transmembrane region" description="Helical" evidence="1">
    <location>
        <begin position="109"/>
        <end position="131"/>
    </location>
</feature>
<dbReference type="KEGG" id="dzi:111310122"/>
<dbReference type="PANTHER" id="PTHR34953:SF1">
    <property type="entry name" value="ALPHA_BETA HYDROLASE RELATED PROTEIN"/>
    <property type="match status" value="1"/>
</dbReference>
<proteinExistence type="predicted"/>
<dbReference type="PANTHER" id="PTHR34953">
    <property type="entry name" value="ALPHA/BETA HYDROLASE RELATED PROTEIN"/>
    <property type="match status" value="1"/>
</dbReference>
<organism evidence="2 3">
    <name type="scientific">Durio zibethinus</name>
    <name type="common">Durian</name>
    <dbReference type="NCBI Taxonomy" id="66656"/>
    <lineage>
        <taxon>Eukaryota</taxon>
        <taxon>Viridiplantae</taxon>
        <taxon>Streptophyta</taxon>
        <taxon>Embryophyta</taxon>
        <taxon>Tracheophyta</taxon>
        <taxon>Spermatophyta</taxon>
        <taxon>Magnoliopsida</taxon>
        <taxon>eudicotyledons</taxon>
        <taxon>Gunneridae</taxon>
        <taxon>Pentapetalae</taxon>
        <taxon>rosids</taxon>
        <taxon>malvids</taxon>
        <taxon>Malvales</taxon>
        <taxon>Malvaceae</taxon>
        <taxon>Helicteroideae</taxon>
        <taxon>Durio</taxon>
    </lineage>
</organism>
<protein>
    <submittedName>
        <fullName evidence="3">Uncharacterized protein LOC111310122</fullName>
    </submittedName>
</protein>
<feature type="transmembrane region" description="Helical" evidence="1">
    <location>
        <begin position="75"/>
        <end position="97"/>
    </location>
</feature>
<evidence type="ECO:0000256" key="1">
    <source>
        <dbReference type="SAM" id="Phobius"/>
    </source>
</evidence>
<dbReference type="OrthoDB" id="1914191at2759"/>
<dbReference type="Proteomes" id="UP000515121">
    <property type="component" value="Unplaced"/>
</dbReference>
<dbReference type="RefSeq" id="XP_022765007.1">
    <property type="nucleotide sequence ID" value="XM_022909272.1"/>
</dbReference>
<keyword evidence="2" id="KW-1185">Reference proteome</keyword>
<evidence type="ECO:0000313" key="2">
    <source>
        <dbReference type="Proteomes" id="UP000515121"/>
    </source>
</evidence>
<sequence length="257" mass="29302">MGFSKEEKSRRIWRGVKTVFFLITMVISFLLFSAPVFFVIADTLLPSALLSASLSPSSLSFKTLSSHFSNYDFRYSLIDIPLISIIRSAVIICVYSFCDGPKLSRGPYLGITMICSVSSLIFVSLKASFVFSSGVPREGYVTAMETALFICSLALAFAHIIVAYRTSCRERRKLLVYKIDIEAISACKNGFARYQKILQEERVKFQIYPKQISNLKIKEENKQIDSSSIKLLYIQIDPEHIIYIYICKIMWLVIVYH</sequence>
<keyword evidence="1" id="KW-0472">Membrane</keyword>
<feature type="transmembrane region" description="Helical" evidence="1">
    <location>
        <begin position="20"/>
        <end position="41"/>
    </location>
</feature>
<gene>
    <name evidence="3" type="primary">LOC111310122</name>
</gene>
<reference evidence="3" key="1">
    <citation type="submission" date="2025-08" db="UniProtKB">
        <authorList>
            <consortium name="RefSeq"/>
        </authorList>
    </citation>
    <scope>IDENTIFICATION</scope>
    <source>
        <tissue evidence="3">Fruit stalk</tissue>
    </source>
</reference>
<keyword evidence="1" id="KW-0812">Transmembrane</keyword>
<accession>A0A6P6AJH2</accession>
<name>A0A6P6AJH2_DURZI</name>
<dbReference type="AlphaFoldDB" id="A0A6P6AJH2"/>
<dbReference type="GeneID" id="111310122"/>
<keyword evidence="1" id="KW-1133">Transmembrane helix</keyword>